<evidence type="ECO:0000256" key="1">
    <source>
        <dbReference type="ARBA" id="ARBA00004651"/>
    </source>
</evidence>
<evidence type="ECO:0000256" key="3">
    <source>
        <dbReference type="ARBA" id="ARBA00022692"/>
    </source>
</evidence>
<gene>
    <name evidence="7" type="ORF">SAMN04488696_0284</name>
</gene>
<dbReference type="RefSeq" id="WP_091932133.1">
    <property type="nucleotide sequence ID" value="NZ_FOUJ01000001.1"/>
</dbReference>
<dbReference type="EMBL" id="FOUJ01000001">
    <property type="protein sequence ID" value="SFM19450.1"/>
    <property type="molecule type" value="Genomic_DNA"/>
</dbReference>
<feature type="transmembrane region" description="Helical" evidence="6">
    <location>
        <begin position="88"/>
        <end position="109"/>
    </location>
</feature>
<dbReference type="PANTHER" id="PTHR30213:SF1">
    <property type="entry name" value="INNER MEMBRANE PROTEIN YHJD"/>
    <property type="match status" value="1"/>
</dbReference>
<evidence type="ECO:0000313" key="8">
    <source>
        <dbReference type="Proteomes" id="UP000198535"/>
    </source>
</evidence>
<evidence type="ECO:0000256" key="6">
    <source>
        <dbReference type="SAM" id="Phobius"/>
    </source>
</evidence>
<keyword evidence="5 6" id="KW-0472">Membrane</keyword>
<dbReference type="STRING" id="487685.SAMN04488696_0284"/>
<organism evidence="7 8">
    <name type="scientific">Methanolobus profundi</name>
    <dbReference type="NCBI Taxonomy" id="487685"/>
    <lineage>
        <taxon>Archaea</taxon>
        <taxon>Methanobacteriati</taxon>
        <taxon>Methanobacteriota</taxon>
        <taxon>Stenosarchaea group</taxon>
        <taxon>Methanomicrobia</taxon>
        <taxon>Methanosarcinales</taxon>
        <taxon>Methanosarcinaceae</taxon>
        <taxon>Methanolobus</taxon>
    </lineage>
</organism>
<feature type="transmembrane region" description="Helical" evidence="6">
    <location>
        <begin position="210"/>
        <end position="235"/>
    </location>
</feature>
<keyword evidence="4 6" id="KW-1133">Transmembrane helix</keyword>
<protein>
    <submittedName>
        <fullName evidence="7">Membrane protein</fullName>
    </submittedName>
</protein>
<accession>A0A1I4NVV1</accession>
<evidence type="ECO:0000256" key="4">
    <source>
        <dbReference type="ARBA" id="ARBA00022989"/>
    </source>
</evidence>
<dbReference type="OrthoDB" id="137001at2157"/>
<keyword evidence="3 6" id="KW-0812">Transmembrane</keyword>
<keyword evidence="8" id="KW-1185">Reference proteome</keyword>
<feature type="transmembrane region" description="Helical" evidence="6">
    <location>
        <begin position="241"/>
        <end position="266"/>
    </location>
</feature>
<reference evidence="8" key="1">
    <citation type="submission" date="2016-10" db="EMBL/GenBank/DDBJ databases">
        <authorList>
            <person name="Varghese N."/>
            <person name="Submissions S."/>
        </authorList>
    </citation>
    <scope>NUCLEOTIDE SEQUENCE [LARGE SCALE GENOMIC DNA]</scope>
    <source>
        <strain evidence="8">Mob M</strain>
    </source>
</reference>
<name>A0A1I4NVV1_9EURY</name>
<evidence type="ECO:0000313" key="7">
    <source>
        <dbReference type="EMBL" id="SFM19450.1"/>
    </source>
</evidence>
<dbReference type="PANTHER" id="PTHR30213">
    <property type="entry name" value="INNER MEMBRANE PROTEIN YHJD"/>
    <property type="match status" value="1"/>
</dbReference>
<evidence type="ECO:0000256" key="5">
    <source>
        <dbReference type="ARBA" id="ARBA00023136"/>
    </source>
</evidence>
<feature type="transmembrane region" description="Helical" evidence="6">
    <location>
        <begin position="139"/>
        <end position="162"/>
    </location>
</feature>
<dbReference type="GO" id="GO:0005886">
    <property type="term" value="C:plasma membrane"/>
    <property type="evidence" value="ECO:0007669"/>
    <property type="project" value="UniProtKB-SubCell"/>
</dbReference>
<keyword evidence="2" id="KW-1003">Cell membrane</keyword>
<dbReference type="AlphaFoldDB" id="A0A1I4NVV1"/>
<evidence type="ECO:0000256" key="2">
    <source>
        <dbReference type="ARBA" id="ARBA00022475"/>
    </source>
</evidence>
<comment type="subcellular location">
    <subcellularLocation>
        <location evidence="1">Cell membrane</location>
        <topology evidence="1">Multi-pass membrane protein</topology>
    </subcellularLocation>
</comment>
<dbReference type="Proteomes" id="UP000198535">
    <property type="component" value="Unassembled WGS sequence"/>
</dbReference>
<sequence>MISEYVCLFRKTLVKWRDDDGITSSAALSFHAIIGLPSLLLFTLFLGSIFLKEQLIKAAIITDVSLFADDISIKVLNSLFTQLSVSTSFSLGALLSFLLYLWSAGNIFLQFQRMINRMWSSGPSNRSWLHRQVRKRASALVAALVFGILVAMSTLFEVAFFVVSDSLQTILPVSTGLVQYSSLVINFLTLIVLFMYLFRVLPDANLGMRYVFTGSLLTVGLLTIGKYLVGIYLSYSSITTVYGTIGSILAVFLWIYLSSIIVTFMAEFTGVYAKS</sequence>
<dbReference type="PIRSF" id="PIRSF035875">
    <property type="entry name" value="RNase_BN"/>
    <property type="match status" value="1"/>
</dbReference>
<feature type="transmembrane region" description="Helical" evidence="6">
    <location>
        <begin position="177"/>
        <end position="198"/>
    </location>
</feature>
<dbReference type="InterPro" id="IPR017039">
    <property type="entry name" value="Virul_fac_BrkB"/>
</dbReference>
<proteinExistence type="predicted"/>
<feature type="transmembrane region" description="Helical" evidence="6">
    <location>
        <begin position="28"/>
        <end position="51"/>
    </location>
</feature>
<dbReference type="Pfam" id="PF03631">
    <property type="entry name" value="Virul_fac_BrkB"/>
    <property type="match status" value="1"/>
</dbReference>